<dbReference type="GO" id="GO:0035091">
    <property type="term" value="F:phosphatidylinositol binding"/>
    <property type="evidence" value="ECO:0007669"/>
    <property type="project" value="TreeGrafter"/>
</dbReference>
<dbReference type="PANTHER" id="PTHR28654:SF1">
    <property type="entry name" value="AXIN INTERACTOR, DORSALIZATION-ASSOCIATED PROTEIN"/>
    <property type="match status" value="1"/>
</dbReference>
<dbReference type="Gene3D" id="2.60.40.150">
    <property type="entry name" value="C2 domain"/>
    <property type="match status" value="1"/>
</dbReference>
<dbReference type="AlphaFoldDB" id="A0AAV4FT44"/>
<dbReference type="InterPro" id="IPR025939">
    <property type="entry name" value="Aida_C"/>
</dbReference>
<keyword evidence="3" id="KW-1185">Reference proteome</keyword>
<dbReference type="Pfam" id="PF14186">
    <property type="entry name" value="Aida_C2"/>
    <property type="match status" value="1"/>
</dbReference>
<reference evidence="2 3" key="1">
    <citation type="journal article" date="2021" name="Elife">
        <title>Chloroplast acquisition without the gene transfer in kleptoplastic sea slugs, Plakobranchus ocellatus.</title>
        <authorList>
            <person name="Maeda T."/>
            <person name="Takahashi S."/>
            <person name="Yoshida T."/>
            <person name="Shimamura S."/>
            <person name="Takaki Y."/>
            <person name="Nagai Y."/>
            <person name="Toyoda A."/>
            <person name="Suzuki Y."/>
            <person name="Arimoto A."/>
            <person name="Ishii H."/>
            <person name="Satoh N."/>
            <person name="Nishiyama T."/>
            <person name="Hasebe M."/>
            <person name="Maruyama T."/>
            <person name="Minagawa J."/>
            <person name="Obokata J."/>
            <person name="Shigenobu S."/>
        </authorList>
    </citation>
    <scope>NUCLEOTIDE SEQUENCE [LARGE SCALE GENOMIC DNA]</scope>
</reference>
<sequence length="123" mass="13854">MSAINAEPLPITGKTLLSIKIIKIDLKDASQYLDPFMTVAVRDSNEIPLSASQDTPVASRKADSEIVFNKMVHIQKAIESLPPGFAIFFEFKHYKPKKRNISTKCWAFIEQDELKEGDLALEM</sequence>
<comment type="caution">
    <text evidence="2">The sequence shown here is derived from an EMBL/GenBank/DDBJ whole genome shotgun (WGS) entry which is preliminary data.</text>
</comment>
<proteinExistence type="predicted"/>
<dbReference type="Proteomes" id="UP000762676">
    <property type="component" value="Unassembled WGS sequence"/>
</dbReference>
<dbReference type="PANTHER" id="PTHR28654">
    <property type="entry name" value="AXIN INTERACTOR, DORSALIZATION-ASSOCIATED PROTEIN"/>
    <property type="match status" value="1"/>
</dbReference>
<gene>
    <name evidence="2" type="ORF">ElyMa_003934100</name>
</gene>
<organism evidence="2 3">
    <name type="scientific">Elysia marginata</name>
    <dbReference type="NCBI Taxonomy" id="1093978"/>
    <lineage>
        <taxon>Eukaryota</taxon>
        <taxon>Metazoa</taxon>
        <taxon>Spiralia</taxon>
        <taxon>Lophotrochozoa</taxon>
        <taxon>Mollusca</taxon>
        <taxon>Gastropoda</taxon>
        <taxon>Heterobranchia</taxon>
        <taxon>Euthyneura</taxon>
        <taxon>Panpulmonata</taxon>
        <taxon>Sacoglossa</taxon>
        <taxon>Placobranchoidea</taxon>
        <taxon>Plakobranchidae</taxon>
        <taxon>Elysia</taxon>
    </lineage>
</organism>
<dbReference type="GO" id="GO:0016020">
    <property type="term" value="C:membrane"/>
    <property type="evidence" value="ECO:0007669"/>
    <property type="project" value="TreeGrafter"/>
</dbReference>
<name>A0AAV4FT44_9GAST</name>
<dbReference type="InterPro" id="IPR035892">
    <property type="entry name" value="C2_domain_sf"/>
</dbReference>
<accession>A0AAV4FT44</accession>
<dbReference type="PROSITE" id="PS51911">
    <property type="entry name" value="C2_AIDA"/>
    <property type="match status" value="1"/>
</dbReference>
<evidence type="ECO:0000259" key="1">
    <source>
        <dbReference type="PROSITE" id="PS51911"/>
    </source>
</evidence>
<evidence type="ECO:0000313" key="2">
    <source>
        <dbReference type="EMBL" id="GFR75945.1"/>
    </source>
</evidence>
<feature type="domain" description="C2 Aida-type" evidence="1">
    <location>
        <begin position="5"/>
        <end position="123"/>
    </location>
</feature>
<evidence type="ECO:0000313" key="3">
    <source>
        <dbReference type="Proteomes" id="UP000762676"/>
    </source>
</evidence>
<protein>
    <submittedName>
        <fullName evidence="2">Axin interactor, dorsalization-associated protein</fullName>
    </submittedName>
</protein>
<dbReference type="EMBL" id="BMAT01007987">
    <property type="protein sequence ID" value="GFR75945.1"/>
    <property type="molecule type" value="Genomic_DNA"/>
</dbReference>